<feature type="compositionally biased region" description="Basic residues" evidence="1">
    <location>
        <begin position="29"/>
        <end position="38"/>
    </location>
</feature>
<dbReference type="Proteomes" id="UP001311232">
    <property type="component" value="Unassembled WGS sequence"/>
</dbReference>
<evidence type="ECO:0000313" key="3">
    <source>
        <dbReference type="Proteomes" id="UP001311232"/>
    </source>
</evidence>
<dbReference type="AlphaFoldDB" id="A0AAV9RLN0"/>
<feature type="region of interest" description="Disordered" evidence="1">
    <location>
        <begin position="1"/>
        <end position="87"/>
    </location>
</feature>
<dbReference type="EMBL" id="JAHHUM010001733">
    <property type="protein sequence ID" value="KAK5609843.1"/>
    <property type="molecule type" value="Genomic_DNA"/>
</dbReference>
<feature type="region of interest" description="Disordered" evidence="1">
    <location>
        <begin position="248"/>
        <end position="370"/>
    </location>
</feature>
<name>A0AAV9RLN0_9TELE</name>
<feature type="compositionally biased region" description="Low complexity" evidence="1">
    <location>
        <begin position="39"/>
        <end position="75"/>
    </location>
</feature>
<feature type="compositionally biased region" description="Low complexity" evidence="1">
    <location>
        <begin position="248"/>
        <end position="258"/>
    </location>
</feature>
<accession>A0AAV9RLN0</accession>
<keyword evidence="3" id="KW-1185">Reference proteome</keyword>
<organism evidence="2 3">
    <name type="scientific">Crenichthys baileyi</name>
    <name type="common">White River springfish</name>
    <dbReference type="NCBI Taxonomy" id="28760"/>
    <lineage>
        <taxon>Eukaryota</taxon>
        <taxon>Metazoa</taxon>
        <taxon>Chordata</taxon>
        <taxon>Craniata</taxon>
        <taxon>Vertebrata</taxon>
        <taxon>Euteleostomi</taxon>
        <taxon>Actinopterygii</taxon>
        <taxon>Neopterygii</taxon>
        <taxon>Teleostei</taxon>
        <taxon>Neoteleostei</taxon>
        <taxon>Acanthomorphata</taxon>
        <taxon>Ovalentaria</taxon>
        <taxon>Atherinomorphae</taxon>
        <taxon>Cyprinodontiformes</taxon>
        <taxon>Goodeidae</taxon>
        <taxon>Crenichthys</taxon>
    </lineage>
</organism>
<proteinExistence type="predicted"/>
<comment type="caution">
    <text evidence="2">The sequence shown here is derived from an EMBL/GenBank/DDBJ whole genome shotgun (WGS) entry which is preliminary data.</text>
</comment>
<sequence>MEECFGVSDWADLDIMPDQNHTSPAYTSSRRRRPRCKRSTPAAAAPAKPNLPTASSPEPSTSAAVPAEPPTSSVAHAKPSSPPAVAEPSTPAAIVELCTPAAVIKLSVLEAARAEFPTFTVAVATYRASGTAPLFFLEQAREERRRCTVLNDLLSHLMDLPSLWKQKLKVLDQLKSWSQFSSLPLRSSCPTPPLLPSRRVGSTPFSGSSFDASASAEGRLLSQASTALHDVTASTVFGAQFDAKLQEPQPAAQLQEPQHTARPLDSQHAARPLDSQHAAKSLDSQHAARPLDSQHATRPLDSQLAAKPRDSQHAAKPQDSAKSPEPQHAAKLTELESAAAGSTEPQPVAAGPTEPHHDTEEPEGGLPPRPGPEHLLSFLWGVLLELRTHYSLTL</sequence>
<evidence type="ECO:0000313" key="2">
    <source>
        <dbReference type="EMBL" id="KAK5609843.1"/>
    </source>
</evidence>
<protein>
    <submittedName>
        <fullName evidence="2">Uncharacterized protein</fullName>
    </submittedName>
</protein>
<gene>
    <name evidence="2" type="ORF">CRENBAI_016573</name>
</gene>
<reference evidence="2 3" key="1">
    <citation type="submission" date="2021-06" db="EMBL/GenBank/DDBJ databases">
        <authorList>
            <person name="Palmer J.M."/>
        </authorList>
    </citation>
    <scope>NUCLEOTIDE SEQUENCE [LARGE SCALE GENOMIC DNA]</scope>
    <source>
        <strain evidence="2 3">MEX-2019</strain>
        <tissue evidence="2">Muscle</tissue>
    </source>
</reference>
<evidence type="ECO:0000256" key="1">
    <source>
        <dbReference type="SAM" id="MobiDB-lite"/>
    </source>
</evidence>